<organism evidence="1 2">
    <name type="scientific">Rangifer tarandus platyrhynchus</name>
    <name type="common">Svalbard reindeer</name>
    <dbReference type="NCBI Taxonomy" id="3082113"/>
    <lineage>
        <taxon>Eukaryota</taxon>
        <taxon>Metazoa</taxon>
        <taxon>Chordata</taxon>
        <taxon>Craniata</taxon>
        <taxon>Vertebrata</taxon>
        <taxon>Euteleostomi</taxon>
        <taxon>Mammalia</taxon>
        <taxon>Eutheria</taxon>
        <taxon>Laurasiatheria</taxon>
        <taxon>Artiodactyla</taxon>
        <taxon>Ruminantia</taxon>
        <taxon>Pecora</taxon>
        <taxon>Cervidae</taxon>
        <taxon>Odocoileinae</taxon>
        <taxon>Rangifer</taxon>
    </lineage>
</organism>
<accession>A0AC59Z877</accession>
<reference evidence="1" key="1">
    <citation type="submission" date="2023-05" db="EMBL/GenBank/DDBJ databases">
        <authorList>
            <consortium name="ELIXIR-Norway"/>
        </authorList>
    </citation>
    <scope>NUCLEOTIDE SEQUENCE</scope>
</reference>
<gene>
    <name evidence="1" type="ORF">MRATA1EN22A_LOCUS15124</name>
</gene>
<name>A0AC59Z877_RANTA</name>
<reference evidence="1" key="2">
    <citation type="submission" date="2025-03" db="EMBL/GenBank/DDBJ databases">
        <authorList>
            <consortium name="ELIXIR-Norway"/>
            <consortium name="Elixir Norway"/>
        </authorList>
    </citation>
    <scope>NUCLEOTIDE SEQUENCE</scope>
</reference>
<dbReference type="EMBL" id="OX596109">
    <property type="protein sequence ID" value="CAN0295883.1"/>
    <property type="molecule type" value="Genomic_DNA"/>
</dbReference>
<evidence type="ECO:0000313" key="1">
    <source>
        <dbReference type="EMBL" id="CAN0295883.1"/>
    </source>
</evidence>
<proteinExistence type="predicted"/>
<evidence type="ECO:0000313" key="2">
    <source>
        <dbReference type="Proteomes" id="UP001162501"/>
    </source>
</evidence>
<dbReference type="Proteomes" id="UP001162501">
    <property type="component" value="Chromosome 25"/>
</dbReference>
<protein>
    <submittedName>
        <fullName evidence="1">Uncharacterized protein</fullName>
    </submittedName>
</protein>
<sequence length="99" mass="11608">MTSLAAIFLSSNNLMVYSPLLCTSIHQYPMLAILLLLLITIISFILGLTIMCCYIASSILELRYPHWHYIYFFFNFFLIEDNCFTILCYFPSYINKNQP</sequence>